<dbReference type="FunFam" id="3.30.40.10:FF:000136">
    <property type="entry name" value="E3 ubiquitin-protein ligase Topors"/>
    <property type="match status" value="1"/>
</dbReference>
<dbReference type="Gene3D" id="3.30.40.10">
    <property type="entry name" value="Zinc/RING finger domain, C3HC4 (zinc finger)"/>
    <property type="match status" value="1"/>
</dbReference>
<keyword evidence="7" id="KW-0862">Zinc</keyword>
<evidence type="ECO:0000256" key="11">
    <source>
        <dbReference type="ARBA" id="ARBA00076856"/>
    </source>
</evidence>
<feature type="region of interest" description="Disordered" evidence="17">
    <location>
        <begin position="128"/>
        <end position="165"/>
    </location>
</feature>
<evidence type="ECO:0000256" key="13">
    <source>
        <dbReference type="ARBA" id="ARBA00079040"/>
    </source>
</evidence>
<reference evidence="20" key="2">
    <citation type="journal article" date="2016" name="Nat. Commun.">
        <title>The channel catfish genome sequence provides insights into the evolution of scale formation in teleosts.</title>
        <authorList>
            <person name="Liu Z."/>
            <person name="Liu S."/>
            <person name="Yao J."/>
            <person name="Bao L."/>
            <person name="Zhang J."/>
            <person name="Li Y."/>
            <person name="Jiang C."/>
            <person name="Sun L."/>
            <person name="Wang R."/>
            <person name="Zhang Y."/>
            <person name="Zhou T."/>
            <person name="Zeng Q."/>
            <person name="Fu Q."/>
            <person name="Gao S."/>
            <person name="Li N."/>
            <person name="Koren S."/>
            <person name="Jiang Y."/>
            <person name="Zimin A."/>
            <person name="Xu P."/>
            <person name="Phillippy A.M."/>
            <person name="Geng X."/>
            <person name="Song L."/>
            <person name="Sun F."/>
            <person name="Li C."/>
            <person name="Wang X."/>
            <person name="Chen A."/>
            <person name="Jin Y."/>
            <person name="Yuan Z."/>
            <person name="Yang Y."/>
            <person name="Tan S."/>
            <person name="Peatman E."/>
            <person name="Lu J."/>
            <person name="Qin Z."/>
            <person name="Dunham R."/>
            <person name="Li Z."/>
            <person name="Sonstegard T."/>
            <person name="Feng J."/>
            <person name="Danzmann R.G."/>
            <person name="Schroeder S."/>
            <person name="Scheffler B."/>
            <person name="Duke M.V."/>
            <person name="Ballard L."/>
            <person name="Kucuktas H."/>
            <person name="Kaltenboeck L."/>
            <person name="Liu H."/>
            <person name="Armbruster J."/>
            <person name="Xie Y."/>
            <person name="Kirby M.L."/>
            <person name="Tian Y."/>
            <person name="Flanagan M.E."/>
            <person name="Mu W."/>
            <person name="Waldbieser G.C."/>
        </authorList>
    </citation>
    <scope>NUCLEOTIDE SEQUENCE [LARGE SCALE GENOMIC DNA]</scope>
    <source>
        <strain evidence="20">SDA103</strain>
    </source>
</reference>
<dbReference type="EC" id="2.3.2.27" evidence="2"/>
<keyword evidence="6" id="KW-0833">Ubl conjugation pathway</keyword>
<evidence type="ECO:0000256" key="17">
    <source>
        <dbReference type="SAM" id="MobiDB-lite"/>
    </source>
</evidence>
<dbReference type="KEGG" id="ipu:108275721"/>
<dbReference type="GeneID" id="108275721"/>
<evidence type="ECO:0000256" key="9">
    <source>
        <dbReference type="ARBA" id="ARBA00023163"/>
    </source>
</evidence>
<dbReference type="SUPFAM" id="SSF57850">
    <property type="entry name" value="RING/U-box"/>
    <property type="match status" value="1"/>
</dbReference>
<dbReference type="GO" id="GO:0008270">
    <property type="term" value="F:zinc ion binding"/>
    <property type="evidence" value="ECO:0007669"/>
    <property type="project" value="UniProtKB-KW"/>
</dbReference>
<dbReference type="AlphaFoldDB" id="W5U8G5"/>
<dbReference type="GO" id="GO:0032391">
    <property type="term" value="C:photoreceptor connecting cilium"/>
    <property type="evidence" value="ECO:0007669"/>
    <property type="project" value="UniProtKB-ARBA"/>
</dbReference>
<keyword evidence="20" id="KW-1185">Reference proteome</keyword>
<reference evidence="21" key="3">
    <citation type="submission" date="2025-04" db="UniProtKB">
        <authorList>
            <consortium name="RefSeq"/>
        </authorList>
    </citation>
    <scope>IDENTIFICATION</scope>
    <source>
        <tissue evidence="21">Blood</tissue>
    </source>
</reference>
<feature type="compositionally biased region" description="Basic and acidic residues" evidence="17">
    <location>
        <begin position="667"/>
        <end position="686"/>
    </location>
</feature>
<reference evidence="19" key="1">
    <citation type="journal article" date="2012" name="BMC Genomics">
        <title>Efficient assembly and annotation of the transcriptome of catfish by RNA-Seq analysis of a doubled haploid homozygote.</title>
        <authorList>
            <person name="Liu S."/>
            <person name="Zhang Y."/>
            <person name="Zhou Z."/>
            <person name="Waldbieser G."/>
            <person name="Sun F."/>
            <person name="Lu J."/>
            <person name="Zhang J."/>
            <person name="Jiang Y."/>
            <person name="Zhang H."/>
            <person name="Wang X."/>
            <person name="Rajendran K.V."/>
            <person name="Khoo L."/>
            <person name="Kucuktas H."/>
            <person name="Peatman E."/>
            <person name="Liu Z."/>
        </authorList>
    </citation>
    <scope>NUCLEOTIDE SEQUENCE</scope>
    <source>
        <tissue evidence="19">Mixed</tissue>
    </source>
</reference>
<feature type="compositionally biased region" description="Polar residues" evidence="17">
    <location>
        <begin position="274"/>
        <end position="285"/>
    </location>
</feature>
<dbReference type="PROSITE" id="PS00518">
    <property type="entry name" value="ZF_RING_1"/>
    <property type="match status" value="1"/>
</dbReference>
<dbReference type="PANTHER" id="PTHR46077:SF1">
    <property type="entry name" value="TOP1 BINDING ARGININE_SERINE RICH PROTEIN, E3 UBIQUITIN LIGASE"/>
    <property type="match status" value="1"/>
</dbReference>
<evidence type="ECO:0000256" key="1">
    <source>
        <dbReference type="ARBA" id="ARBA00000900"/>
    </source>
</evidence>
<keyword evidence="5 16" id="KW-0863">Zinc-finger</keyword>
<dbReference type="InterPro" id="IPR013083">
    <property type="entry name" value="Znf_RING/FYVE/PHD"/>
</dbReference>
<evidence type="ECO:0000256" key="12">
    <source>
        <dbReference type="ARBA" id="ARBA00076940"/>
    </source>
</evidence>
<evidence type="ECO:0000256" key="15">
    <source>
        <dbReference type="ARBA" id="ARBA00082108"/>
    </source>
</evidence>
<comment type="catalytic activity">
    <reaction evidence="1">
        <text>S-ubiquitinyl-[E2 ubiquitin-conjugating enzyme]-L-cysteine + [acceptor protein]-L-lysine = [E2 ubiquitin-conjugating enzyme]-L-cysteine + N(6)-ubiquitinyl-[acceptor protein]-L-lysine.</text>
        <dbReference type="EC" id="2.3.2.27"/>
    </reaction>
</comment>
<evidence type="ECO:0000313" key="19">
    <source>
        <dbReference type="EMBL" id="AHH38115.1"/>
    </source>
</evidence>
<evidence type="ECO:0000256" key="14">
    <source>
        <dbReference type="ARBA" id="ARBA00079184"/>
    </source>
</evidence>
<dbReference type="GO" id="GO:0000209">
    <property type="term" value="P:protein polyubiquitination"/>
    <property type="evidence" value="ECO:0007669"/>
    <property type="project" value="TreeGrafter"/>
</dbReference>
<dbReference type="CDD" id="cd16574">
    <property type="entry name" value="RING-HC_Topors"/>
    <property type="match status" value="1"/>
</dbReference>
<evidence type="ECO:0000313" key="20">
    <source>
        <dbReference type="Proteomes" id="UP000221080"/>
    </source>
</evidence>
<dbReference type="SMART" id="SM00184">
    <property type="entry name" value="RING"/>
    <property type="match status" value="1"/>
</dbReference>
<name>W5U8G5_ICTPU</name>
<dbReference type="PANTHER" id="PTHR46077">
    <property type="entry name" value="E3 UBIQUITIN-PROTEIN LIGASE TOPORS"/>
    <property type="match status" value="1"/>
</dbReference>
<evidence type="ECO:0000256" key="16">
    <source>
        <dbReference type="PROSITE-ProRule" id="PRU00175"/>
    </source>
</evidence>
<feature type="region of interest" description="Disordered" evidence="17">
    <location>
        <begin position="870"/>
        <end position="905"/>
    </location>
</feature>
<feature type="region of interest" description="Disordered" evidence="17">
    <location>
        <begin position="1"/>
        <end position="37"/>
    </location>
</feature>
<dbReference type="PROSITE" id="PS50089">
    <property type="entry name" value="ZF_RING_2"/>
    <property type="match status" value="1"/>
</dbReference>
<feature type="compositionally biased region" description="Low complexity" evidence="17">
    <location>
        <begin position="438"/>
        <end position="458"/>
    </location>
</feature>
<evidence type="ECO:0000256" key="4">
    <source>
        <dbReference type="ARBA" id="ARBA00022723"/>
    </source>
</evidence>
<dbReference type="InterPro" id="IPR018957">
    <property type="entry name" value="Znf_C3HC4_RING-type"/>
</dbReference>
<feature type="compositionally biased region" description="Basic and acidic residues" evidence="17">
    <location>
        <begin position="597"/>
        <end position="620"/>
    </location>
</feature>
<evidence type="ECO:0000256" key="10">
    <source>
        <dbReference type="ARBA" id="ARBA00071236"/>
    </source>
</evidence>
<keyword evidence="8" id="KW-0805">Transcription regulation</keyword>
<evidence type="ECO:0000256" key="8">
    <source>
        <dbReference type="ARBA" id="ARBA00023015"/>
    </source>
</evidence>
<dbReference type="GO" id="GO:0061630">
    <property type="term" value="F:ubiquitin protein ligase activity"/>
    <property type="evidence" value="ECO:0007669"/>
    <property type="project" value="UniProtKB-EC"/>
</dbReference>
<feature type="compositionally biased region" description="Basic and acidic residues" evidence="17">
    <location>
        <begin position="401"/>
        <end position="418"/>
    </location>
</feature>
<dbReference type="EMBL" id="JT407765">
    <property type="protein sequence ID" value="AHH38115.1"/>
    <property type="molecule type" value="mRNA"/>
</dbReference>
<evidence type="ECO:0000256" key="7">
    <source>
        <dbReference type="ARBA" id="ARBA00022833"/>
    </source>
</evidence>
<evidence type="ECO:0000256" key="2">
    <source>
        <dbReference type="ARBA" id="ARBA00012483"/>
    </source>
</evidence>
<keyword evidence="4" id="KW-0479">Metal-binding</keyword>
<dbReference type="InterPro" id="IPR017907">
    <property type="entry name" value="Znf_RING_CS"/>
</dbReference>
<feature type="compositionally biased region" description="Basic and acidic residues" evidence="17">
    <location>
        <begin position="534"/>
        <end position="545"/>
    </location>
</feature>
<keyword evidence="3" id="KW-0808">Transferase</keyword>
<evidence type="ECO:0000256" key="5">
    <source>
        <dbReference type="ARBA" id="ARBA00022771"/>
    </source>
</evidence>
<dbReference type="GO" id="GO:0006513">
    <property type="term" value="P:protein monoubiquitination"/>
    <property type="evidence" value="ECO:0007669"/>
    <property type="project" value="TreeGrafter"/>
</dbReference>
<evidence type="ECO:0000259" key="18">
    <source>
        <dbReference type="PROSITE" id="PS50089"/>
    </source>
</evidence>
<dbReference type="STRING" id="7998.ENSIPUP00000004420"/>
<proteinExistence type="evidence at transcript level"/>
<feature type="compositionally biased region" description="Basic and acidic residues" evidence="17">
    <location>
        <begin position="890"/>
        <end position="905"/>
    </location>
</feature>
<dbReference type="GO" id="GO:0008630">
    <property type="term" value="P:intrinsic apoptotic signaling pathway in response to DNA damage"/>
    <property type="evidence" value="ECO:0007669"/>
    <property type="project" value="UniProtKB-ARBA"/>
</dbReference>
<feature type="region of interest" description="Disordered" evidence="17">
    <location>
        <begin position="755"/>
        <end position="783"/>
    </location>
</feature>
<sequence length="905" mass="101812">MMAPTKIKLRLRKKEKGSTKSSQRQRQQSLRPETSPDSKCPICLDRFVNVASVERCLHRFCFRCIREWAKNKAECPLCKQPFRSIFHSVKAENDFKEFVVLEDNTSSATTSASATVAVTAAAIAVAPAGQNDAESTATRPRRSRATRTRRSQRAQDPAPSASSVDGVALDHATLVQRDPACLRQLLPWLRRERVMGANPSELRPFLLARTDHILHELVSFARSIEAMQCPPTPSYEEDSGSQSSIINISEDDDSEEADVTEDTTQERVPPVPMATSSEISLSQSAWDDETPGPSYSTLGHPQTEEVEPEGNQLGGTGSATEQREHNDDDNDEDECMIVGYVKPMAERTPELVQLSSDSTEEEEAGNENEAAVMQPVMKAELSLPSQEQAPLSPKPYPSTSHTERGDDLEQSREQDPGKLSHHRRKHHTLRRGFRKTSHSLSGSRSQTSSESSPPSGHSIKIGRSHVRLSCGEPRRHLSGRSPAVIAEKGCSSSEELFPTRSISTRDKSSKSFSAWDSPGHDGERKKKRRKRRRERETERSRSPHRDSRHRHGDRELWLRSSCSSSSDADSHREKPAGKRKYKTRHLERTACRRSSGKSRERERSPSVEIIFERRAPDAHSRGRRRRKRSRRKEREQNSPTVITIDSDSGSDRTADRQNNLVDDDRDDVANDHAVEYQDHTADDNERVTDFSDHTIDYQERLAEFSDRTADDKDCVTDRRNGTDDYRRGVQKVSDQAAEHQDHTADVRSHAADYKHSVTQDNSNSADYKKVSGYTPDSKRRAAEVTDRTTDYQESLLDIDDSPDDFQDSVTEIRNRGESTASLLDMLNLEQCLVDVVQPIRRVEDDSHRAATPLSDTQLLELEDSLLGEGQGALRNGTVDQQEAGFMAHTDPSETEHERDSRISEP</sequence>
<feature type="compositionally biased region" description="Polar residues" evidence="17">
    <location>
        <begin position="637"/>
        <end position="647"/>
    </location>
</feature>
<evidence type="ECO:0000256" key="3">
    <source>
        <dbReference type="ARBA" id="ARBA00022679"/>
    </source>
</evidence>
<evidence type="ECO:0000313" key="21">
    <source>
        <dbReference type="RefSeq" id="XP_017342130.1"/>
    </source>
</evidence>
<organism evidence="19">
    <name type="scientific">Ictalurus punctatus</name>
    <name type="common">Channel catfish</name>
    <name type="synonym">Silurus punctatus</name>
    <dbReference type="NCBI Taxonomy" id="7998"/>
    <lineage>
        <taxon>Eukaryota</taxon>
        <taxon>Metazoa</taxon>
        <taxon>Chordata</taxon>
        <taxon>Craniata</taxon>
        <taxon>Vertebrata</taxon>
        <taxon>Euteleostomi</taxon>
        <taxon>Actinopterygii</taxon>
        <taxon>Neopterygii</taxon>
        <taxon>Teleostei</taxon>
        <taxon>Ostariophysi</taxon>
        <taxon>Siluriformes</taxon>
        <taxon>Ictaluridae</taxon>
        <taxon>Ictalurus</taxon>
    </lineage>
</organism>
<feature type="compositionally biased region" description="Acidic residues" evidence="17">
    <location>
        <begin position="250"/>
        <end position="263"/>
    </location>
</feature>
<evidence type="ECO:0000256" key="6">
    <source>
        <dbReference type="ARBA" id="ARBA00022786"/>
    </source>
</evidence>
<gene>
    <name evidence="19" type="primary">Topors</name>
    <name evidence="21" type="synonym">LOC108275721</name>
</gene>
<feature type="compositionally biased region" description="Basic residues" evidence="17">
    <location>
        <begin position="419"/>
        <end position="437"/>
    </location>
</feature>
<keyword evidence="9" id="KW-0804">Transcription</keyword>
<dbReference type="Proteomes" id="UP000221080">
    <property type="component" value="Chromosome 15"/>
</dbReference>
<dbReference type="RefSeq" id="XP_017342130.1">
    <property type="nucleotide sequence ID" value="XM_017486641.3"/>
</dbReference>
<accession>W5U8G5</accession>
<feature type="compositionally biased region" description="Low complexity" evidence="17">
    <location>
        <begin position="21"/>
        <end position="31"/>
    </location>
</feature>
<feature type="domain" description="RING-type" evidence="18">
    <location>
        <begin position="40"/>
        <end position="79"/>
    </location>
</feature>
<dbReference type="Pfam" id="PF00097">
    <property type="entry name" value="zf-C3HC4"/>
    <property type="match status" value="1"/>
</dbReference>
<protein>
    <recommendedName>
        <fullName evidence="10">E3 ubiquitin-protein ligase Topors</fullName>
        <ecNumber evidence="2">2.3.2.27</ecNumber>
    </recommendedName>
    <alternativeName>
        <fullName evidence="11">RING-type E3 ubiquitin transferase Topors</fullName>
    </alternativeName>
    <alternativeName>
        <fullName evidence="13">SUMO1-protein E3 ligase Topors</fullName>
    </alternativeName>
    <alternativeName>
        <fullName evidence="12">Topoisomerase I-binding RING finger protein</fullName>
    </alternativeName>
    <alternativeName>
        <fullName evidence="14">Topoisomerase I-binding arginine/serine-rich protein</fullName>
    </alternativeName>
    <alternativeName>
        <fullName evidence="15">Tumor suppressor p53-binding protein 3</fullName>
    </alternativeName>
</protein>
<feature type="region of interest" description="Disordered" evidence="17">
    <location>
        <begin position="250"/>
        <end position="686"/>
    </location>
</feature>
<feature type="compositionally biased region" description="Basic residues" evidence="17">
    <location>
        <begin position="139"/>
        <end position="152"/>
    </location>
</feature>
<dbReference type="OrthoDB" id="365379at2759"/>
<dbReference type="InterPro" id="IPR001841">
    <property type="entry name" value="Znf_RING"/>
</dbReference>
<dbReference type="GeneTree" id="ENSGT00530000064170"/>
<feature type="compositionally biased region" description="Basic residues" evidence="17">
    <location>
        <begin position="621"/>
        <end position="631"/>
    </location>
</feature>
<dbReference type="InterPro" id="IPR058746">
    <property type="entry name" value="Znf_RING-type_Topors"/>
</dbReference>